<feature type="transmembrane region" description="Helical" evidence="1">
    <location>
        <begin position="124"/>
        <end position="140"/>
    </location>
</feature>
<feature type="transmembrane region" description="Helical" evidence="1">
    <location>
        <begin position="273"/>
        <end position="292"/>
    </location>
</feature>
<evidence type="ECO:0008006" key="4">
    <source>
        <dbReference type="Google" id="ProtNLM"/>
    </source>
</evidence>
<dbReference type="EMBL" id="PEZG01000068">
    <property type="protein sequence ID" value="PIS15532.1"/>
    <property type="molecule type" value="Genomic_DNA"/>
</dbReference>
<evidence type="ECO:0000256" key="1">
    <source>
        <dbReference type="SAM" id="Phobius"/>
    </source>
</evidence>
<dbReference type="AlphaFoldDB" id="A0A2H0WS80"/>
<evidence type="ECO:0000313" key="3">
    <source>
        <dbReference type="Proteomes" id="UP000231198"/>
    </source>
</evidence>
<reference evidence="3" key="1">
    <citation type="submission" date="2017-09" db="EMBL/GenBank/DDBJ databases">
        <title>Depth-based differentiation of microbial function through sediment-hosted aquifers and enrichment of novel symbionts in the deep terrestrial subsurface.</title>
        <authorList>
            <person name="Probst A.J."/>
            <person name="Ladd B."/>
            <person name="Jarett J.K."/>
            <person name="Geller-Mcgrath D.E."/>
            <person name="Sieber C.M.K."/>
            <person name="Emerson J.B."/>
            <person name="Anantharaman K."/>
            <person name="Thomas B.C."/>
            <person name="Malmstrom R."/>
            <person name="Stieglmeier M."/>
            <person name="Klingl A."/>
            <person name="Woyke T."/>
            <person name="Ryan C.M."/>
            <person name="Banfield J.F."/>
        </authorList>
    </citation>
    <scope>NUCLEOTIDE SEQUENCE [LARGE SCALE GENOMIC DNA]</scope>
</reference>
<feature type="transmembrane region" description="Helical" evidence="1">
    <location>
        <begin position="322"/>
        <end position="342"/>
    </location>
</feature>
<keyword evidence="1" id="KW-0472">Membrane</keyword>
<feature type="transmembrane region" description="Helical" evidence="1">
    <location>
        <begin position="349"/>
        <end position="369"/>
    </location>
</feature>
<protein>
    <recommendedName>
        <fullName evidence="4">Glycosyltransferase RgtA/B/C/D-like domain-containing protein</fullName>
    </recommendedName>
</protein>
<feature type="transmembrane region" description="Helical" evidence="1">
    <location>
        <begin position="297"/>
        <end position="316"/>
    </location>
</feature>
<name>A0A2H0WS80_9BACT</name>
<feature type="transmembrane region" description="Helical" evidence="1">
    <location>
        <begin position="12"/>
        <end position="30"/>
    </location>
</feature>
<keyword evidence="1" id="KW-1133">Transmembrane helix</keyword>
<sequence length="461" mass="53873">MNYIIKKFRRNIYPILFAVILLAAVVTRFAHLDKTAFFINDQGRDLLVLNTSLETRKIPLIGPSTSFNSRLGSFYFGPSYYYFLLPFFLISKDPLFITVVFPILFMVGLMFLLGVKDLIDREKAIFLILVVFSGFSIYYSRFIWNLNLGYLLSFIIFSVFLRYRSRIGKTKKTALLFGILSGLVFQVHYGMLFLYTGIIWFLQKNRRWMVAGILLSFAPFLAFDIRHTFILSRTFGGVIGTFLRNSKSEMFSFTPIFTKIFEFYLFPNTPFPTSIKALLGFIAYTIPLVVLFKSKRFIGRLLSLIYIFFLITFFIFKRDFDYYLACFFLYFYLGSAISLNSFALKSRYALFLTTFFLMIFSYVNASSYFSTLKTSPYSISKQKEFARIIAQNQPTGNKALDLSVFPHLDDRRGIEYLLLDTYDIRLDPNDRDKYIVCFQKDCAAKGCKILYKEQDVRIFKL</sequence>
<feature type="transmembrane region" description="Helical" evidence="1">
    <location>
        <begin position="95"/>
        <end position="115"/>
    </location>
</feature>
<accession>A0A2H0WS80</accession>
<organism evidence="2 3">
    <name type="scientific">Candidatus Roizmanbacteria bacterium CG09_land_8_20_14_0_10_41_9</name>
    <dbReference type="NCBI Taxonomy" id="1974850"/>
    <lineage>
        <taxon>Bacteria</taxon>
        <taxon>Candidatus Roizmaniibacteriota</taxon>
    </lineage>
</organism>
<feature type="transmembrane region" description="Helical" evidence="1">
    <location>
        <begin position="175"/>
        <end position="202"/>
    </location>
</feature>
<dbReference type="Proteomes" id="UP000231198">
    <property type="component" value="Unassembled WGS sequence"/>
</dbReference>
<evidence type="ECO:0000313" key="2">
    <source>
        <dbReference type="EMBL" id="PIS15532.1"/>
    </source>
</evidence>
<comment type="caution">
    <text evidence="2">The sequence shown here is derived from an EMBL/GenBank/DDBJ whole genome shotgun (WGS) entry which is preliminary data.</text>
</comment>
<keyword evidence="1" id="KW-0812">Transmembrane</keyword>
<proteinExistence type="predicted"/>
<feature type="transmembrane region" description="Helical" evidence="1">
    <location>
        <begin position="146"/>
        <end position="163"/>
    </location>
</feature>
<feature type="transmembrane region" description="Helical" evidence="1">
    <location>
        <begin position="208"/>
        <end position="229"/>
    </location>
</feature>
<gene>
    <name evidence="2" type="ORF">COT62_03160</name>
</gene>